<feature type="compositionally biased region" description="Low complexity" evidence="1">
    <location>
        <begin position="38"/>
        <end position="49"/>
    </location>
</feature>
<evidence type="ECO:0000313" key="2">
    <source>
        <dbReference type="EMBL" id="MDC0673461.1"/>
    </source>
</evidence>
<dbReference type="RefSeq" id="WP_272006526.1">
    <property type="nucleotide sequence ID" value="NZ_JAQNDN010000022.1"/>
</dbReference>
<dbReference type="Proteomes" id="UP001217838">
    <property type="component" value="Unassembled WGS sequence"/>
</dbReference>
<dbReference type="PROSITE" id="PS51257">
    <property type="entry name" value="PROKAR_LIPOPROTEIN"/>
    <property type="match status" value="1"/>
</dbReference>
<gene>
    <name evidence="2" type="ORF">POL58_37295</name>
</gene>
<organism evidence="2 3">
    <name type="scientific">Nannocystis radixulma</name>
    <dbReference type="NCBI Taxonomy" id="2995305"/>
    <lineage>
        <taxon>Bacteria</taxon>
        <taxon>Pseudomonadati</taxon>
        <taxon>Myxococcota</taxon>
        <taxon>Polyangia</taxon>
        <taxon>Nannocystales</taxon>
        <taxon>Nannocystaceae</taxon>
        <taxon>Nannocystis</taxon>
    </lineage>
</organism>
<evidence type="ECO:0000313" key="3">
    <source>
        <dbReference type="Proteomes" id="UP001217838"/>
    </source>
</evidence>
<evidence type="ECO:0008006" key="4">
    <source>
        <dbReference type="Google" id="ProtNLM"/>
    </source>
</evidence>
<feature type="region of interest" description="Disordered" evidence="1">
    <location>
        <begin position="23"/>
        <end position="71"/>
    </location>
</feature>
<comment type="caution">
    <text evidence="2">The sequence shown here is derived from an EMBL/GenBank/DDBJ whole genome shotgun (WGS) entry which is preliminary data.</text>
</comment>
<sequence>MNRRYRSCRFSLAFAVVAACPEPSTPGPAATVDPGPPSSSLAPAESVPAAPVPPAPVEPVSSAPAPPAPVEPVPAPVRPEFAPELNPETLAALVRAADGDIQALLHPELGVWLVHNMAGAVPYLVLRDTWPERERGWQLESQFDSARILEALATAPHWAKKYRPPDPDNCDDGSARLNVGPSDTLDNVLDIHMGGRETAFDEPMLPPWLLQTPAQLRASGTRPLFAPARWARLQRLRAAASHHAVLDEMDAVVEFGRVDGRWYLLGIDSRHDACG</sequence>
<dbReference type="EMBL" id="JAQNDN010000022">
    <property type="protein sequence ID" value="MDC0673461.1"/>
    <property type="molecule type" value="Genomic_DNA"/>
</dbReference>
<keyword evidence="3" id="KW-1185">Reference proteome</keyword>
<name>A0ABT5BKI1_9BACT</name>
<accession>A0ABT5BKI1</accession>
<protein>
    <recommendedName>
        <fullName evidence="4">SH3 domain-containing protein</fullName>
    </recommendedName>
</protein>
<evidence type="ECO:0000256" key="1">
    <source>
        <dbReference type="SAM" id="MobiDB-lite"/>
    </source>
</evidence>
<reference evidence="2 3" key="1">
    <citation type="submission" date="2022-11" db="EMBL/GenBank/DDBJ databases">
        <title>Minimal conservation of predation-associated metabolite biosynthetic gene clusters underscores biosynthetic potential of Myxococcota including descriptions for ten novel species: Archangium lansinium sp. nov., Myxococcus landrumus sp. nov., Nannocystis bai.</title>
        <authorList>
            <person name="Ahearne A."/>
            <person name="Stevens C."/>
            <person name="Dowd S."/>
        </authorList>
    </citation>
    <scope>NUCLEOTIDE SEQUENCE [LARGE SCALE GENOMIC DNA]</scope>
    <source>
        <strain evidence="2 3">NCELM</strain>
    </source>
</reference>
<proteinExistence type="predicted"/>